<dbReference type="EMBL" id="JAHQCS010000100">
    <property type="protein sequence ID" value="MBU9712492.1"/>
    <property type="molecule type" value="Genomic_DNA"/>
</dbReference>
<sequence length="388" mass="44676">MKKHDHLDELDKELKSMPKPPLEEHKKYKVHETIMSATSSANKEERSFSQKYIHGLGGFAAVAALLLFVYGATMFLGESDHRGDEGTGLPIEEEATVYEFLFEGESEHWYGEYYYYGEETVWRNEAGVPQHLGNHSYQIVVTYKGELVDLESIDFIEINWSQDASGGSMTRSISDGELRKKEFASSGGGSGGRNNINKDQVIEVTVKWAGLEESFELVVSNSDQLDQWENRGPAMFQLTMMVQNYLLRKLGPETDIYSNTDYDWDEELGRWVMVVAMTEAIHEDWKEDILEIVDGKVPVEFIISRYTNEELSKKQEELAEQMMDENMFESYGFEVQDIFINQRENKVQLGIKPYTEENAQIVHHYFGEEMIHITEAMEFEEPVEDSIP</sequence>
<accession>A0ABS6JI01</accession>
<feature type="region of interest" description="Disordered" evidence="1">
    <location>
        <begin position="1"/>
        <end position="22"/>
    </location>
</feature>
<gene>
    <name evidence="3" type="ORF">KS419_12135</name>
</gene>
<keyword evidence="2" id="KW-0472">Membrane</keyword>
<dbReference type="RefSeq" id="WP_217066670.1">
    <property type="nucleotide sequence ID" value="NZ_JAHQCS010000100.1"/>
</dbReference>
<keyword evidence="2" id="KW-1133">Transmembrane helix</keyword>
<proteinExistence type="predicted"/>
<feature type="transmembrane region" description="Helical" evidence="2">
    <location>
        <begin position="52"/>
        <end position="72"/>
    </location>
</feature>
<name>A0ABS6JI01_9BACI</name>
<reference evidence="3 4" key="1">
    <citation type="submission" date="2021-06" db="EMBL/GenBank/DDBJ databases">
        <title>Bacillus sp. RD4P76, an endophyte from a halophyte.</title>
        <authorList>
            <person name="Sun J.-Q."/>
        </authorList>
    </citation>
    <scope>NUCLEOTIDE SEQUENCE [LARGE SCALE GENOMIC DNA]</scope>
    <source>
        <strain evidence="3 4">CGMCC 1.15917</strain>
    </source>
</reference>
<dbReference type="Proteomes" id="UP000784880">
    <property type="component" value="Unassembled WGS sequence"/>
</dbReference>
<keyword evidence="4" id="KW-1185">Reference proteome</keyword>
<evidence type="ECO:0000313" key="3">
    <source>
        <dbReference type="EMBL" id="MBU9712492.1"/>
    </source>
</evidence>
<comment type="caution">
    <text evidence="3">The sequence shown here is derived from an EMBL/GenBank/DDBJ whole genome shotgun (WGS) entry which is preliminary data.</text>
</comment>
<evidence type="ECO:0000256" key="1">
    <source>
        <dbReference type="SAM" id="MobiDB-lite"/>
    </source>
</evidence>
<evidence type="ECO:0000313" key="4">
    <source>
        <dbReference type="Proteomes" id="UP000784880"/>
    </source>
</evidence>
<keyword evidence="2" id="KW-0812">Transmembrane</keyword>
<protein>
    <submittedName>
        <fullName evidence="3">Uncharacterized protein</fullName>
    </submittedName>
</protein>
<evidence type="ECO:0000256" key="2">
    <source>
        <dbReference type="SAM" id="Phobius"/>
    </source>
</evidence>
<organism evidence="3 4">
    <name type="scientific">Evansella tamaricis</name>
    <dbReference type="NCBI Taxonomy" id="2069301"/>
    <lineage>
        <taxon>Bacteria</taxon>
        <taxon>Bacillati</taxon>
        <taxon>Bacillota</taxon>
        <taxon>Bacilli</taxon>
        <taxon>Bacillales</taxon>
        <taxon>Bacillaceae</taxon>
        <taxon>Evansella</taxon>
    </lineage>
</organism>